<feature type="domain" description="M23ase beta-sheet core" evidence="5">
    <location>
        <begin position="240"/>
        <end position="335"/>
    </location>
</feature>
<comment type="caution">
    <text evidence="6">The sequence shown here is derived from an EMBL/GenBank/DDBJ whole genome shotgun (WGS) entry which is preliminary data.</text>
</comment>
<dbReference type="PANTHER" id="PTHR21666:SF289">
    <property type="entry name" value="L-ALA--D-GLU ENDOPEPTIDASE"/>
    <property type="match status" value="1"/>
</dbReference>
<protein>
    <submittedName>
        <fullName evidence="6">Metalloendopeptidase</fullName>
    </submittedName>
</protein>
<evidence type="ECO:0000313" key="7">
    <source>
        <dbReference type="Proteomes" id="UP000244016"/>
    </source>
</evidence>
<feature type="coiled-coil region" evidence="2">
    <location>
        <begin position="70"/>
        <end position="139"/>
    </location>
</feature>
<proteinExistence type="predicted"/>
<dbReference type="Pfam" id="PF01551">
    <property type="entry name" value="Peptidase_M23"/>
    <property type="match status" value="1"/>
</dbReference>
<dbReference type="InterPro" id="IPR016047">
    <property type="entry name" value="M23ase_b-sheet_dom"/>
</dbReference>
<dbReference type="Gene3D" id="2.70.70.10">
    <property type="entry name" value="Glucose Permease (Domain IIA)"/>
    <property type="match status" value="1"/>
</dbReference>
<evidence type="ECO:0000256" key="2">
    <source>
        <dbReference type="SAM" id="Coils"/>
    </source>
</evidence>
<evidence type="ECO:0000256" key="4">
    <source>
        <dbReference type="SAM" id="Phobius"/>
    </source>
</evidence>
<dbReference type="EMBL" id="PEBW01000001">
    <property type="protein sequence ID" value="PTQ53367.1"/>
    <property type="molecule type" value="Genomic_DNA"/>
</dbReference>
<dbReference type="GO" id="GO:0004222">
    <property type="term" value="F:metalloendopeptidase activity"/>
    <property type="evidence" value="ECO:0007669"/>
    <property type="project" value="TreeGrafter"/>
</dbReference>
<dbReference type="InterPro" id="IPR011055">
    <property type="entry name" value="Dup_hybrid_motif"/>
</dbReference>
<evidence type="ECO:0000256" key="1">
    <source>
        <dbReference type="ARBA" id="ARBA00022729"/>
    </source>
</evidence>
<dbReference type="Gene3D" id="1.20.5.340">
    <property type="match status" value="1"/>
</dbReference>
<feature type="transmembrane region" description="Helical" evidence="4">
    <location>
        <begin position="44"/>
        <end position="64"/>
    </location>
</feature>
<sequence>MRDTRWDKRSWRDLTSDTRHDAFVLQVIPLDGGDARSLRISRRAFYGTLAAAGFGFTALTGFAVHQYATSGSLRAELHTALQAKEQAEAEARELRSKNVALEDELVRWRQRIAVLDGRLAETEHKLAALEGLAAALETQVTGKSTIGRGQATPLSAPTSGSRPASLVGEEPSRGAGGNVGELLFSLAERLNGSEERGAAIQHKIALLGEIAEHVPSIMPADGRIVSGFGMRRDPFTFALQMHTGVDIANVSGTPIRAAASGVVVDTGWVGGYGLTVRIAHGNGVETFYAHLSQVVVQRGQSVKKGELIGYMGSTGRSSGPHLHYEVRLGGRPIDPVPYLGGVVHAVAEEGPLD</sequence>
<reference evidence="6 7" key="1">
    <citation type="submission" date="2017-08" db="EMBL/GenBank/DDBJ databases">
        <title>Burning lignite coal seam in the remote Altai Mountains harbors a hydrogen-driven thermophilic microbial community.</title>
        <authorList>
            <person name="Kadnikov V.V."/>
            <person name="Mardanov A.V."/>
            <person name="Ivasenko D."/>
            <person name="Beletsky A.V."/>
            <person name="Karnachuk O.V."/>
            <person name="Ravin N.V."/>
        </authorList>
    </citation>
    <scope>NUCLEOTIDE SEQUENCE [LARGE SCALE GENOMIC DNA]</scope>
    <source>
        <strain evidence="6">AL31</strain>
    </source>
</reference>
<keyword evidence="4" id="KW-0812">Transmembrane</keyword>
<evidence type="ECO:0000256" key="3">
    <source>
        <dbReference type="SAM" id="MobiDB-lite"/>
    </source>
</evidence>
<dbReference type="PANTHER" id="PTHR21666">
    <property type="entry name" value="PEPTIDASE-RELATED"/>
    <property type="match status" value="1"/>
</dbReference>
<keyword evidence="1" id="KW-0732">Signal</keyword>
<name>A0A2T5GB03_9BACL</name>
<evidence type="ECO:0000313" key="6">
    <source>
        <dbReference type="EMBL" id="PTQ53367.1"/>
    </source>
</evidence>
<feature type="region of interest" description="Disordered" evidence="3">
    <location>
        <begin position="144"/>
        <end position="174"/>
    </location>
</feature>
<gene>
    <name evidence="6" type="ORF">BLITH_0447</name>
</gene>
<dbReference type="CDD" id="cd12797">
    <property type="entry name" value="M23_peptidase"/>
    <property type="match status" value="1"/>
</dbReference>
<dbReference type="InterPro" id="IPR050570">
    <property type="entry name" value="Cell_wall_metabolism_enzyme"/>
</dbReference>
<keyword evidence="4" id="KW-1133">Transmembrane helix</keyword>
<keyword evidence="2" id="KW-0175">Coiled coil</keyword>
<keyword evidence="4" id="KW-0472">Membrane</keyword>
<dbReference type="Proteomes" id="UP000244016">
    <property type="component" value="Unassembled WGS sequence"/>
</dbReference>
<dbReference type="AlphaFoldDB" id="A0A2T5GB03"/>
<accession>A0A2T5GB03</accession>
<feature type="compositionally biased region" description="Polar residues" evidence="3">
    <location>
        <begin position="152"/>
        <end position="162"/>
    </location>
</feature>
<organism evidence="6 7">
    <name type="scientific">Brockia lithotrophica</name>
    <dbReference type="NCBI Taxonomy" id="933949"/>
    <lineage>
        <taxon>Bacteria</taxon>
        <taxon>Bacillati</taxon>
        <taxon>Bacillota</taxon>
        <taxon>Bacilli</taxon>
        <taxon>Bacillales</taxon>
        <taxon>Bacillales Family X. Incertae Sedis</taxon>
        <taxon>Brockia</taxon>
    </lineage>
</organism>
<dbReference type="FunFam" id="2.70.70.10:FF:000006">
    <property type="entry name" value="M23 family peptidase"/>
    <property type="match status" value="1"/>
</dbReference>
<evidence type="ECO:0000259" key="5">
    <source>
        <dbReference type="Pfam" id="PF01551"/>
    </source>
</evidence>
<dbReference type="SUPFAM" id="SSF51261">
    <property type="entry name" value="Duplicated hybrid motif"/>
    <property type="match status" value="1"/>
</dbReference>